<accession>A0AAV1LW10</accession>
<evidence type="ECO:0000313" key="10">
    <source>
        <dbReference type="Proteomes" id="UP001314205"/>
    </source>
</evidence>
<evidence type="ECO:0000256" key="2">
    <source>
        <dbReference type="ARBA" id="ARBA00022670"/>
    </source>
</evidence>
<dbReference type="EMBL" id="CAVLGL010000115">
    <property type="protein sequence ID" value="CAK1599234.1"/>
    <property type="molecule type" value="Genomic_DNA"/>
</dbReference>
<dbReference type="InterPro" id="IPR001254">
    <property type="entry name" value="Trypsin_dom"/>
</dbReference>
<keyword evidence="7" id="KW-1133">Transmembrane helix</keyword>
<feature type="domain" description="Peptidase S1" evidence="8">
    <location>
        <begin position="35"/>
        <end position="267"/>
    </location>
</feature>
<keyword evidence="7" id="KW-0472">Membrane</keyword>
<evidence type="ECO:0000256" key="7">
    <source>
        <dbReference type="SAM" id="Phobius"/>
    </source>
</evidence>
<dbReference type="PROSITE" id="PS00134">
    <property type="entry name" value="TRYPSIN_HIS"/>
    <property type="match status" value="1"/>
</dbReference>
<comment type="caution">
    <text evidence="9">The sequence shown here is derived from an EMBL/GenBank/DDBJ whole genome shotgun (WGS) entry which is preliminary data.</text>
</comment>
<comment type="similarity">
    <text evidence="1">Belongs to the peptidase S1 family.</text>
</comment>
<proteinExistence type="inferred from homology"/>
<feature type="transmembrane region" description="Helical" evidence="7">
    <location>
        <begin position="312"/>
        <end position="329"/>
    </location>
</feature>
<evidence type="ECO:0000256" key="3">
    <source>
        <dbReference type="ARBA" id="ARBA00022801"/>
    </source>
</evidence>
<organism evidence="9 10">
    <name type="scientific">Parnassius mnemosyne</name>
    <name type="common">clouded apollo</name>
    <dbReference type="NCBI Taxonomy" id="213953"/>
    <lineage>
        <taxon>Eukaryota</taxon>
        <taxon>Metazoa</taxon>
        <taxon>Ecdysozoa</taxon>
        <taxon>Arthropoda</taxon>
        <taxon>Hexapoda</taxon>
        <taxon>Insecta</taxon>
        <taxon>Pterygota</taxon>
        <taxon>Neoptera</taxon>
        <taxon>Endopterygota</taxon>
        <taxon>Lepidoptera</taxon>
        <taxon>Glossata</taxon>
        <taxon>Ditrysia</taxon>
        <taxon>Papilionoidea</taxon>
        <taxon>Papilionidae</taxon>
        <taxon>Parnassiinae</taxon>
        <taxon>Parnassini</taxon>
        <taxon>Parnassius</taxon>
        <taxon>Driopa</taxon>
    </lineage>
</organism>
<dbReference type="InterPro" id="IPR009003">
    <property type="entry name" value="Peptidase_S1_PA"/>
</dbReference>
<keyword evidence="2 6" id="KW-0645">Protease</keyword>
<dbReference type="SMART" id="SM00020">
    <property type="entry name" value="Tryp_SPc"/>
    <property type="match status" value="1"/>
</dbReference>
<dbReference type="InterPro" id="IPR043504">
    <property type="entry name" value="Peptidase_S1_PA_chymotrypsin"/>
</dbReference>
<sequence length="330" mass="36727">MLCLLVWEIGGASNISTYAFFRDLRDSRVAGARRVFGGAAAELREFPATCALLDRYWTTRCSASVLSPHWVLTAAHCVSSRITYIKYNTRRPIFNEGNVAAVHYLYQHPEYRVLQEDDGLGMDVTLLHHDVGLIRTRDVMKLHVSLPSDSLLNFRRYDPMNLLHKEVQVLGFGRTESTVLGEELCAARLRLTSCKRATWYHVICARGDQHGGVCTGDSGGPLLFAGTQIAVTSMGPQTCVIAIPALASVSVFTILRPYIDILNATITDTDTALRMRMISAAVTFYQVSGKIINFNVVSFCFLLHAVIIQSQISVNIFIVSYLLIHFVLYS</sequence>
<dbReference type="PROSITE" id="PS00135">
    <property type="entry name" value="TRYPSIN_SER"/>
    <property type="match status" value="1"/>
</dbReference>
<dbReference type="InterPro" id="IPR018114">
    <property type="entry name" value="TRYPSIN_HIS"/>
</dbReference>
<evidence type="ECO:0000259" key="8">
    <source>
        <dbReference type="PROSITE" id="PS50240"/>
    </source>
</evidence>
<keyword evidence="5" id="KW-1015">Disulfide bond</keyword>
<keyword evidence="10" id="KW-1185">Reference proteome</keyword>
<dbReference type="AlphaFoldDB" id="A0AAV1LW10"/>
<dbReference type="GO" id="GO:0004252">
    <property type="term" value="F:serine-type endopeptidase activity"/>
    <property type="evidence" value="ECO:0007669"/>
    <property type="project" value="InterPro"/>
</dbReference>
<dbReference type="Gene3D" id="2.40.10.10">
    <property type="entry name" value="Trypsin-like serine proteases"/>
    <property type="match status" value="1"/>
</dbReference>
<dbReference type="PANTHER" id="PTHR24276:SF98">
    <property type="entry name" value="FI18310P1-RELATED"/>
    <property type="match status" value="1"/>
</dbReference>
<name>A0AAV1LW10_9NEOP</name>
<dbReference type="InterPro" id="IPR001314">
    <property type="entry name" value="Peptidase_S1A"/>
</dbReference>
<dbReference type="GO" id="GO:0006508">
    <property type="term" value="P:proteolysis"/>
    <property type="evidence" value="ECO:0007669"/>
    <property type="project" value="UniProtKB-KW"/>
</dbReference>
<dbReference type="PRINTS" id="PR00722">
    <property type="entry name" value="CHYMOTRYPSIN"/>
</dbReference>
<keyword evidence="4 6" id="KW-0720">Serine protease</keyword>
<dbReference type="SUPFAM" id="SSF50494">
    <property type="entry name" value="Trypsin-like serine proteases"/>
    <property type="match status" value="1"/>
</dbReference>
<dbReference type="Pfam" id="PF00089">
    <property type="entry name" value="Trypsin"/>
    <property type="match status" value="1"/>
</dbReference>
<reference evidence="9 10" key="1">
    <citation type="submission" date="2023-11" db="EMBL/GenBank/DDBJ databases">
        <authorList>
            <person name="Hedman E."/>
            <person name="Englund M."/>
            <person name="Stromberg M."/>
            <person name="Nyberg Akerstrom W."/>
            <person name="Nylinder S."/>
            <person name="Jareborg N."/>
            <person name="Kallberg Y."/>
            <person name="Kronander E."/>
        </authorList>
    </citation>
    <scope>NUCLEOTIDE SEQUENCE [LARGE SCALE GENOMIC DNA]</scope>
</reference>
<dbReference type="PROSITE" id="PS50240">
    <property type="entry name" value="TRYPSIN_DOM"/>
    <property type="match status" value="1"/>
</dbReference>
<dbReference type="PANTHER" id="PTHR24276">
    <property type="entry name" value="POLYSERASE-RELATED"/>
    <property type="match status" value="1"/>
</dbReference>
<gene>
    <name evidence="9" type="ORF">PARMNEM_LOCUS18132</name>
</gene>
<evidence type="ECO:0000256" key="1">
    <source>
        <dbReference type="ARBA" id="ARBA00007664"/>
    </source>
</evidence>
<evidence type="ECO:0000256" key="4">
    <source>
        <dbReference type="ARBA" id="ARBA00022825"/>
    </source>
</evidence>
<evidence type="ECO:0000313" key="9">
    <source>
        <dbReference type="EMBL" id="CAK1599234.1"/>
    </source>
</evidence>
<protein>
    <recommendedName>
        <fullName evidence="8">Peptidase S1 domain-containing protein</fullName>
    </recommendedName>
</protein>
<keyword evidence="7" id="KW-0812">Transmembrane</keyword>
<feature type="transmembrane region" description="Helical" evidence="7">
    <location>
        <begin position="240"/>
        <end position="259"/>
    </location>
</feature>
<evidence type="ECO:0000256" key="5">
    <source>
        <dbReference type="ARBA" id="ARBA00023157"/>
    </source>
</evidence>
<dbReference type="Proteomes" id="UP001314205">
    <property type="component" value="Unassembled WGS sequence"/>
</dbReference>
<dbReference type="InterPro" id="IPR033116">
    <property type="entry name" value="TRYPSIN_SER"/>
</dbReference>
<feature type="transmembrane region" description="Helical" evidence="7">
    <location>
        <begin position="280"/>
        <end position="306"/>
    </location>
</feature>
<evidence type="ECO:0000256" key="6">
    <source>
        <dbReference type="RuleBase" id="RU363034"/>
    </source>
</evidence>
<keyword evidence="3 6" id="KW-0378">Hydrolase</keyword>
<dbReference type="InterPro" id="IPR050430">
    <property type="entry name" value="Peptidase_S1"/>
</dbReference>